<protein>
    <submittedName>
        <fullName evidence="1">Uncharacterized protein</fullName>
    </submittedName>
</protein>
<accession>A0A4Y7QHM6</accession>
<gene>
    <name evidence="1" type="ORF">BD410DRAFT_783353</name>
</gene>
<dbReference type="EMBL" id="ML170160">
    <property type="protein sequence ID" value="TDL27163.1"/>
    <property type="molecule type" value="Genomic_DNA"/>
</dbReference>
<keyword evidence="2" id="KW-1185">Reference proteome</keyword>
<dbReference type="Proteomes" id="UP000294933">
    <property type="component" value="Unassembled WGS sequence"/>
</dbReference>
<evidence type="ECO:0000313" key="1">
    <source>
        <dbReference type="EMBL" id="TDL27163.1"/>
    </source>
</evidence>
<evidence type="ECO:0000313" key="2">
    <source>
        <dbReference type="Proteomes" id="UP000294933"/>
    </source>
</evidence>
<organism evidence="1 2">
    <name type="scientific">Rickenella mellea</name>
    <dbReference type="NCBI Taxonomy" id="50990"/>
    <lineage>
        <taxon>Eukaryota</taxon>
        <taxon>Fungi</taxon>
        <taxon>Dikarya</taxon>
        <taxon>Basidiomycota</taxon>
        <taxon>Agaricomycotina</taxon>
        <taxon>Agaricomycetes</taxon>
        <taxon>Hymenochaetales</taxon>
        <taxon>Rickenellaceae</taxon>
        <taxon>Rickenella</taxon>
    </lineage>
</organism>
<reference evidence="1 2" key="1">
    <citation type="submission" date="2018-06" db="EMBL/GenBank/DDBJ databases">
        <title>A transcriptomic atlas of mushroom development highlights an independent origin of complex multicellularity.</title>
        <authorList>
            <consortium name="DOE Joint Genome Institute"/>
            <person name="Krizsan K."/>
            <person name="Almasi E."/>
            <person name="Merenyi Z."/>
            <person name="Sahu N."/>
            <person name="Viragh M."/>
            <person name="Koszo T."/>
            <person name="Mondo S."/>
            <person name="Kiss B."/>
            <person name="Balint B."/>
            <person name="Kues U."/>
            <person name="Barry K."/>
            <person name="Hegedus J.C."/>
            <person name="Henrissat B."/>
            <person name="Johnson J."/>
            <person name="Lipzen A."/>
            <person name="Ohm R."/>
            <person name="Nagy I."/>
            <person name="Pangilinan J."/>
            <person name="Yan J."/>
            <person name="Xiong Y."/>
            <person name="Grigoriev I.V."/>
            <person name="Hibbett D.S."/>
            <person name="Nagy L.G."/>
        </authorList>
    </citation>
    <scope>NUCLEOTIDE SEQUENCE [LARGE SCALE GENOMIC DNA]</scope>
    <source>
        <strain evidence="1 2">SZMC22713</strain>
    </source>
</reference>
<dbReference type="AlphaFoldDB" id="A0A4Y7QHM6"/>
<dbReference type="VEuPathDB" id="FungiDB:BD410DRAFT_783353"/>
<proteinExistence type="predicted"/>
<sequence>MARVIRYLRGIISGSFLSTTTTLDLSLGWPRNGDVEDLAEDLTELLRSVPNIHSISVSPDYDRHGDFYCAASKVLNDHPILRSRKVTKWLELHLTGVQQVATREWGGLRDLTDVATCEGF</sequence>
<name>A0A4Y7QHM6_9AGAM</name>